<name>A0ABS1UTN1_9ACTN</name>
<dbReference type="PANTHER" id="PTHR10578">
    <property type="entry name" value="S -2-HYDROXY-ACID OXIDASE-RELATED"/>
    <property type="match status" value="1"/>
</dbReference>
<proteinExistence type="inferred from homology"/>
<dbReference type="InterPro" id="IPR015424">
    <property type="entry name" value="PyrdxlP-dep_Trfase"/>
</dbReference>
<accession>A0ABS1UTN1</accession>
<dbReference type="Gene3D" id="3.90.1150.10">
    <property type="entry name" value="Aspartate Aminotransferase, domain 1"/>
    <property type="match status" value="1"/>
</dbReference>
<evidence type="ECO:0000256" key="5">
    <source>
        <dbReference type="ARBA" id="ARBA00024042"/>
    </source>
</evidence>
<organism evidence="7 8">
    <name type="scientific">Micromonospora fiedleri</name>
    <dbReference type="NCBI Taxonomy" id="1157498"/>
    <lineage>
        <taxon>Bacteria</taxon>
        <taxon>Bacillati</taxon>
        <taxon>Actinomycetota</taxon>
        <taxon>Actinomycetes</taxon>
        <taxon>Micromonosporales</taxon>
        <taxon>Micromonosporaceae</taxon>
        <taxon>Micromonospora</taxon>
    </lineage>
</organism>
<dbReference type="InterPro" id="IPR013785">
    <property type="entry name" value="Aldolase_TIM"/>
</dbReference>
<dbReference type="InterPro" id="IPR037396">
    <property type="entry name" value="FMN_HAD"/>
</dbReference>
<feature type="domain" description="FMN hydroxy acid dehydrogenase" evidence="6">
    <location>
        <begin position="1"/>
        <end position="355"/>
    </location>
</feature>
<gene>
    <name evidence="7" type="ORF">JMF97_26640</name>
</gene>
<evidence type="ECO:0000313" key="7">
    <source>
        <dbReference type="EMBL" id="MBL6279739.1"/>
    </source>
</evidence>
<dbReference type="Gene3D" id="3.20.20.70">
    <property type="entry name" value="Aldolase class I"/>
    <property type="match status" value="1"/>
</dbReference>
<dbReference type="Pfam" id="PF01070">
    <property type="entry name" value="FMN_dh"/>
    <property type="match status" value="1"/>
</dbReference>
<dbReference type="Gene3D" id="3.40.640.10">
    <property type="entry name" value="Type I PLP-dependent aspartate aminotransferase-like (Major domain)"/>
    <property type="match status" value="1"/>
</dbReference>
<keyword evidence="4" id="KW-0560">Oxidoreductase</keyword>
<dbReference type="PROSITE" id="PS00557">
    <property type="entry name" value="FMN_HYDROXY_ACID_DH_1"/>
    <property type="match status" value="1"/>
</dbReference>
<dbReference type="GO" id="GO:0008483">
    <property type="term" value="F:transaminase activity"/>
    <property type="evidence" value="ECO:0007669"/>
    <property type="project" value="UniProtKB-KW"/>
</dbReference>
<evidence type="ECO:0000313" key="8">
    <source>
        <dbReference type="Proteomes" id="UP000661193"/>
    </source>
</evidence>
<dbReference type="InterPro" id="IPR004839">
    <property type="entry name" value="Aminotransferase_I/II_large"/>
</dbReference>
<comment type="caution">
    <text evidence="7">The sequence shown here is derived from an EMBL/GenBank/DDBJ whole genome shotgun (WGS) entry which is preliminary data.</text>
</comment>
<evidence type="ECO:0000256" key="2">
    <source>
        <dbReference type="ARBA" id="ARBA00022630"/>
    </source>
</evidence>
<dbReference type="InterPro" id="IPR015421">
    <property type="entry name" value="PyrdxlP-dep_Trfase_major"/>
</dbReference>
<evidence type="ECO:0000256" key="4">
    <source>
        <dbReference type="ARBA" id="ARBA00023002"/>
    </source>
</evidence>
<dbReference type="SUPFAM" id="SSF51395">
    <property type="entry name" value="FMN-linked oxidoreductases"/>
    <property type="match status" value="1"/>
</dbReference>
<dbReference type="CDD" id="cd00609">
    <property type="entry name" value="AAT_like"/>
    <property type="match status" value="1"/>
</dbReference>
<dbReference type="Proteomes" id="UP000661193">
    <property type="component" value="Unassembled WGS sequence"/>
</dbReference>
<dbReference type="InterPro" id="IPR012133">
    <property type="entry name" value="Alpha-hydoxy_acid_DH_FMN"/>
</dbReference>
<sequence length="817" mass="86368">MTAYLTLDDLAAAARSKLPAEVWDFVEGGAGRERTLAANRDAFERIRLRPRVLTGVTEVDPSVSVLGGVWAAPVGIAPLAYHTLVHPDGELATARAAGACGVPLVVSTMAGRAFDEIRAETTAPLWLQLYPLRDPDATAHLVRTAERAGFDALVLTVDAPRLGRRLRDLRNGFRLPDGVAPVNLPTSWRTGAARPAGHAESHFATGLTWDAVARLCASTTLPVIVKGVLTAEDARLAVAAGVAGVVVSNHGGRQLDGAPASLDALPEVARAVDGAAVVLLDGGVRTGADVLGALALGATAVLVGRPVLHGLAVDGEQGVGEVLRILTEEFVESMFLTGLATVADIDPATVTAPALVTASVAASVSAPVSALVAGPVTGPPEPTAGALPTGLHLTSLHASLRHPVLRTMTFLNEIVARYPDAVSFAPGRPFEDGYDLAELSGHLSAYLEHRQADGQTGTALTRELFQYGPTAGTIRDIVARTVAQDEGIHVAPEAYVITVGAQEGLLITVRAFCADPDDVLLVPDPCYTGVTGVASLLGVSVEAVPETTDGPDLVYLDRLLARLRAEKRRARLLYLVPDAANPSGTTMSRHAREHLLRVLRPYGTVVLEDTPYRLLGPADRPPTLKALDRHGQVVHVGSFAKSAFPGARVGYVIADQTVHRPDGTGLLADELSKIKSMVTVNTSPVSQALIGGLLLRAGHRLGEATAPAARRYSAMMRLLRAELDRHFPQPVRDRLGISWNDPDSGFFLSLTVPFVAGDEQLDDCARRYGVLWTPMSYFHVHSDAGQHAVRLSVSYLTEQEIVDGVGRLARFITDTAS</sequence>
<dbReference type="SUPFAM" id="SSF53383">
    <property type="entry name" value="PLP-dependent transferases"/>
    <property type="match status" value="1"/>
</dbReference>
<keyword evidence="8" id="KW-1185">Reference proteome</keyword>
<protein>
    <submittedName>
        <fullName evidence="7">Aminotransferase class I/II-fold pyridoxal phosphate-dependent enzyme</fullName>
    </submittedName>
</protein>
<dbReference type="CDD" id="cd02809">
    <property type="entry name" value="alpha_hydroxyacid_oxid_FMN"/>
    <property type="match status" value="1"/>
</dbReference>
<keyword evidence="3" id="KW-0288">FMN</keyword>
<keyword evidence="7" id="KW-0808">Transferase</keyword>
<dbReference type="Pfam" id="PF00155">
    <property type="entry name" value="Aminotran_1_2"/>
    <property type="match status" value="1"/>
</dbReference>
<dbReference type="PROSITE" id="PS51349">
    <property type="entry name" value="FMN_HYDROXY_ACID_DH_2"/>
    <property type="match status" value="1"/>
</dbReference>
<comment type="cofactor">
    <cofactor evidence="1">
        <name>FMN</name>
        <dbReference type="ChEBI" id="CHEBI:58210"/>
    </cofactor>
</comment>
<keyword evidence="2" id="KW-0285">Flavoprotein</keyword>
<dbReference type="EMBL" id="JAETXL010000011">
    <property type="protein sequence ID" value="MBL6279739.1"/>
    <property type="molecule type" value="Genomic_DNA"/>
</dbReference>
<keyword evidence="7" id="KW-0032">Aminotransferase</keyword>
<dbReference type="InterPro" id="IPR000262">
    <property type="entry name" value="FMN-dep_DH"/>
</dbReference>
<evidence type="ECO:0000256" key="3">
    <source>
        <dbReference type="ARBA" id="ARBA00022643"/>
    </source>
</evidence>
<dbReference type="InterPro" id="IPR008259">
    <property type="entry name" value="FMN_hydac_DH_AS"/>
</dbReference>
<reference evidence="7 8" key="1">
    <citation type="submission" date="2021-01" db="EMBL/GenBank/DDBJ databases">
        <title>Genome sequencing of Micromonospora fiedleri MG-37.</title>
        <authorList>
            <person name="Moreland P.E.J."/>
            <person name="Stach J.E.M."/>
        </authorList>
    </citation>
    <scope>NUCLEOTIDE SEQUENCE [LARGE SCALE GENOMIC DNA]</scope>
    <source>
        <strain evidence="7 8">MG-37</strain>
    </source>
</reference>
<evidence type="ECO:0000256" key="1">
    <source>
        <dbReference type="ARBA" id="ARBA00001917"/>
    </source>
</evidence>
<dbReference type="InterPro" id="IPR015422">
    <property type="entry name" value="PyrdxlP-dep_Trfase_small"/>
</dbReference>
<comment type="similarity">
    <text evidence="5">Belongs to the FMN-dependent alpha-hydroxy acid dehydrogenase family.</text>
</comment>
<dbReference type="PANTHER" id="PTHR10578:SF107">
    <property type="entry name" value="2-HYDROXYACID OXIDASE 1"/>
    <property type="match status" value="1"/>
</dbReference>
<evidence type="ECO:0000259" key="6">
    <source>
        <dbReference type="PROSITE" id="PS51349"/>
    </source>
</evidence>
<dbReference type="RefSeq" id="WP_203224017.1">
    <property type="nucleotide sequence ID" value="NZ_JAETXL010000011.1"/>
</dbReference>